<comment type="caution">
    <text evidence="14">The sequence shown here is derived from an EMBL/GenBank/DDBJ whole genome shotgun (WGS) entry which is preliminary data.</text>
</comment>
<protein>
    <recommendedName>
        <fullName evidence="5 11">Proline iminopeptidase</fullName>
        <shortName evidence="11">PIP</shortName>
        <ecNumber evidence="4 11">3.4.11.5</ecNumber>
    </recommendedName>
    <alternativeName>
        <fullName evidence="10 11">Prolyl aminopeptidase</fullName>
    </alternativeName>
</protein>
<evidence type="ECO:0000256" key="1">
    <source>
        <dbReference type="ARBA" id="ARBA00001585"/>
    </source>
</evidence>
<dbReference type="PIRSF" id="PIRSF006431">
    <property type="entry name" value="Pept_S33"/>
    <property type="match status" value="1"/>
</dbReference>
<dbReference type="RefSeq" id="WP_058459105.1">
    <property type="nucleotide sequence ID" value="NZ_CAAAIY010000001.1"/>
</dbReference>
<evidence type="ECO:0000256" key="3">
    <source>
        <dbReference type="ARBA" id="ARBA00010088"/>
    </source>
</evidence>
<dbReference type="InterPro" id="IPR002410">
    <property type="entry name" value="Peptidase_S33"/>
</dbReference>
<comment type="subcellular location">
    <subcellularLocation>
        <location evidence="2 11">Cytoplasm</location>
    </subcellularLocation>
</comment>
<dbReference type="SUPFAM" id="SSF53474">
    <property type="entry name" value="alpha/beta-Hydrolases"/>
    <property type="match status" value="1"/>
</dbReference>
<evidence type="ECO:0000259" key="13">
    <source>
        <dbReference type="Pfam" id="PF00561"/>
    </source>
</evidence>
<dbReference type="Pfam" id="PF00561">
    <property type="entry name" value="Abhydrolase_1"/>
    <property type="match status" value="1"/>
</dbReference>
<dbReference type="STRING" id="447.Lboz_1444"/>
<dbReference type="InterPro" id="IPR000073">
    <property type="entry name" value="AB_hydrolase_1"/>
</dbReference>
<evidence type="ECO:0000256" key="10">
    <source>
        <dbReference type="ARBA" id="ARBA00029605"/>
    </source>
</evidence>
<dbReference type="PANTHER" id="PTHR43722">
    <property type="entry name" value="PROLINE IMINOPEPTIDASE"/>
    <property type="match status" value="1"/>
</dbReference>
<dbReference type="NCBIfam" id="TIGR01249">
    <property type="entry name" value="pro_imino_pep_1"/>
    <property type="match status" value="1"/>
</dbReference>
<evidence type="ECO:0000256" key="9">
    <source>
        <dbReference type="ARBA" id="ARBA00022801"/>
    </source>
</evidence>
<dbReference type="InterPro" id="IPR005944">
    <property type="entry name" value="Pro_iminopeptidase"/>
</dbReference>
<comment type="similarity">
    <text evidence="3 11 12">Belongs to the peptidase S33 family.</text>
</comment>
<feature type="domain" description="AB hydrolase-1" evidence="13">
    <location>
        <begin position="36"/>
        <end position="295"/>
    </location>
</feature>
<evidence type="ECO:0000313" key="14">
    <source>
        <dbReference type="EMBL" id="KTC74004.1"/>
    </source>
</evidence>
<keyword evidence="8 11" id="KW-0645">Protease</keyword>
<dbReference type="OrthoDB" id="9796770at2"/>
<name>A0A0W0RSI2_LEGBO</name>
<organism evidence="14 15">
    <name type="scientific">Legionella bozemanae</name>
    <name type="common">Fluoribacter bozemanae</name>
    <dbReference type="NCBI Taxonomy" id="447"/>
    <lineage>
        <taxon>Bacteria</taxon>
        <taxon>Pseudomonadati</taxon>
        <taxon>Pseudomonadota</taxon>
        <taxon>Gammaproteobacteria</taxon>
        <taxon>Legionellales</taxon>
        <taxon>Legionellaceae</taxon>
        <taxon>Legionella</taxon>
    </lineage>
</organism>
<evidence type="ECO:0000256" key="8">
    <source>
        <dbReference type="ARBA" id="ARBA00022670"/>
    </source>
</evidence>
<comment type="catalytic activity">
    <reaction evidence="1 11 12">
        <text>Release of N-terminal proline from a peptide.</text>
        <dbReference type="EC" id="3.4.11.5"/>
    </reaction>
</comment>
<dbReference type="Proteomes" id="UP000054695">
    <property type="component" value="Unassembled WGS sequence"/>
</dbReference>
<reference evidence="14 15" key="1">
    <citation type="submission" date="2015-11" db="EMBL/GenBank/DDBJ databases">
        <title>Genomic analysis of 38 Legionella species identifies large and diverse effector repertoires.</title>
        <authorList>
            <person name="Burstein D."/>
            <person name="Amaro F."/>
            <person name="Zusman T."/>
            <person name="Lifshitz Z."/>
            <person name="Cohen O."/>
            <person name="Gilbert J.A."/>
            <person name="Pupko T."/>
            <person name="Shuman H.A."/>
            <person name="Segal G."/>
        </authorList>
    </citation>
    <scope>NUCLEOTIDE SEQUENCE [LARGE SCALE GENOMIC DNA]</scope>
    <source>
        <strain evidence="14 15">WIGA</strain>
    </source>
</reference>
<proteinExistence type="inferred from homology"/>
<dbReference type="GO" id="GO:0006508">
    <property type="term" value="P:proteolysis"/>
    <property type="evidence" value="ECO:0007669"/>
    <property type="project" value="UniProtKB-KW"/>
</dbReference>
<accession>A0A0W0RSI2</accession>
<dbReference type="EC" id="3.4.11.5" evidence="4 11"/>
<evidence type="ECO:0000256" key="7">
    <source>
        <dbReference type="ARBA" id="ARBA00022490"/>
    </source>
</evidence>
<evidence type="ECO:0000256" key="12">
    <source>
        <dbReference type="RuleBase" id="RU003421"/>
    </source>
</evidence>
<sequence length="320" mass="36276">MHSLYPSIKPYAQHELKVSELHTLYIEETGNPEGLPVVVLHSGPGASSGDGYLRRFFDPQHYRIILFDQRGCGRSTPHLEIRENTTSLLLDDIDAIRDFLGLSEFVLSGGGWGSLLALLYAQKFPQQIKALQLHQIFLGRQQDFDWFYKHGASLVYPDYWQEFISSVPESMLDQIPKYYANCLQGPNELARMSAAKSWALWEARCSSLQPHLYVIDQFSDPHFALALATLESHYINNHFFIEENQVITNVHKIRHIPTYIVHGRFDLISPLAGAFELHQAIPASNLRIVRDAGHSDRESGIIDALIYASKEISKQGLDAC</sequence>
<evidence type="ECO:0000256" key="6">
    <source>
        <dbReference type="ARBA" id="ARBA00022438"/>
    </source>
</evidence>
<keyword evidence="6 11" id="KW-0031">Aminopeptidase</keyword>
<gene>
    <name evidence="14" type="ORF">Lboz_1444</name>
</gene>
<dbReference type="InterPro" id="IPR029058">
    <property type="entry name" value="AB_hydrolase_fold"/>
</dbReference>
<evidence type="ECO:0000256" key="5">
    <source>
        <dbReference type="ARBA" id="ARBA00021843"/>
    </source>
</evidence>
<dbReference type="GO" id="GO:0004177">
    <property type="term" value="F:aminopeptidase activity"/>
    <property type="evidence" value="ECO:0007669"/>
    <property type="project" value="UniProtKB-UniRule"/>
</dbReference>
<keyword evidence="15" id="KW-1185">Reference proteome</keyword>
<dbReference type="EMBL" id="LNXU01000017">
    <property type="protein sequence ID" value="KTC74004.1"/>
    <property type="molecule type" value="Genomic_DNA"/>
</dbReference>
<keyword evidence="9 11" id="KW-0378">Hydrolase</keyword>
<dbReference type="Gene3D" id="3.40.50.1820">
    <property type="entry name" value="alpha/beta hydrolase"/>
    <property type="match status" value="1"/>
</dbReference>
<evidence type="ECO:0000256" key="2">
    <source>
        <dbReference type="ARBA" id="ARBA00004496"/>
    </source>
</evidence>
<evidence type="ECO:0000256" key="4">
    <source>
        <dbReference type="ARBA" id="ARBA00012568"/>
    </source>
</evidence>
<keyword evidence="7 11" id="KW-0963">Cytoplasm</keyword>
<dbReference type="PATRIC" id="fig|447.4.peg.1543"/>
<dbReference type="GO" id="GO:0005737">
    <property type="term" value="C:cytoplasm"/>
    <property type="evidence" value="ECO:0007669"/>
    <property type="project" value="UniProtKB-SubCell"/>
</dbReference>
<evidence type="ECO:0000256" key="11">
    <source>
        <dbReference type="PIRNR" id="PIRNR006431"/>
    </source>
</evidence>
<dbReference type="AlphaFoldDB" id="A0A0W0RSI2"/>
<dbReference type="PRINTS" id="PR00793">
    <property type="entry name" value="PROAMNOPTASE"/>
</dbReference>
<dbReference type="PANTHER" id="PTHR43722:SF1">
    <property type="entry name" value="PROLINE IMINOPEPTIDASE"/>
    <property type="match status" value="1"/>
</dbReference>
<evidence type="ECO:0000313" key="15">
    <source>
        <dbReference type="Proteomes" id="UP000054695"/>
    </source>
</evidence>